<name>X0YJF7_9ZZZZ</name>
<dbReference type="EMBL" id="BART01002075">
    <property type="protein sequence ID" value="GAG56100.1"/>
    <property type="molecule type" value="Genomic_DNA"/>
</dbReference>
<organism evidence="1">
    <name type="scientific">marine sediment metagenome</name>
    <dbReference type="NCBI Taxonomy" id="412755"/>
    <lineage>
        <taxon>unclassified sequences</taxon>
        <taxon>metagenomes</taxon>
        <taxon>ecological metagenomes</taxon>
    </lineage>
</organism>
<dbReference type="SUPFAM" id="SSF48695">
    <property type="entry name" value="Multiheme cytochromes"/>
    <property type="match status" value="1"/>
</dbReference>
<protein>
    <submittedName>
        <fullName evidence="1">Uncharacterized protein</fullName>
    </submittedName>
</protein>
<evidence type="ECO:0000313" key="1">
    <source>
        <dbReference type="EMBL" id="GAG56100.1"/>
    </source>
</evidence>
<gene>
    <name evidence="1" type="ORF">S01H4_06640</name>
</gene>
<dbReference type="InterPro" id="IPR036280">
    <property type="entry name" value="Multihaem_cyt_sf"/>
</dbReference>
<sequence>MAWIQQDDLTQNIQGADGNATVEELTELGLTVDTVETTTCTVCHNPHGQGKGSGEPNTATVRISSSTPMLPAGFKAVGVGRGALCMTCHNSRNGARNDVATTTADDRVPHTAAQADVLMGQNAYFVKVGERGAHSFIADTCTTCHNVLTAPPEDLSYNLAGTNHTFAADMEVCSQCHGAFDGGTEPLMAERSLSWWRKGWRN</sequence>
<reference evidence="1" key="1">
    <citation type="journal article" date="2014" name="Front. Microbiol.">
        <title>High frequency of phylogenetically diverse reductive dehalogenase-homologous genes in deep subseafloor sedimentary metagenomes.</title>
        <authorList>
            <person name="Kawai M."/>
            <person name="Futagami T."/>
            <person name="Toyoda A."/>
            <person name="Takaki Y."/>
            <person name="Nishi S."/>
            <person name="Hori S."/>
            <person name="Arai W."/>
            <person name="Tsubouchi T."/>
            <person name="Morono Y."/>
            <person name="Uchiyama I."/>
            <person name="Ito T."/>
            <person name="Fujiyama A."/>
            <person name="Inagaki F."/>
            <person name="Takami H."/>
        </authorList>
    </citation>
    <scope>NUCLEOTIDE SEQUENCE</scope>
    <source>
        <strain evidence="1">Expedition CK06-06</strain>
    </source>
</reference>
<proteinExistence type="predicted"/>
<accession>X0YJF7</accession>
<dbReference type="AlphaFoldDB" id="X0YJF7"/>
<comment type="caution">
    <text evidence="1">The sequence shown here is derived from an EMBL/GenBank/DDBJ whole genome shotgun (WGS) entry which is preliminary data.</text>
</comment>